<name>A0A9N9C144_9GLOM</name>
<comment type="caution">
    <text evidence="2">The sequence shown here is derived from an EMBL/GenBank/DDBJ whole genome shotgun (WGS) entry which is preliminary data.</text>
</comment>
<dbReference type="OrthoDB" id="2434658at2759"/>
<protein>
    <submittedName>
        <fullName evidence="2">15342_t:CDS:1</fullName>
    </submittedName>
</protein>
<feature type="region of interest" description="Disordered" evidence="1">
    <location>
        <begin position="153"/>
        <end position="172"/>
    </location>
</feature>
<dbReference type="Proteomes" id="UP000789570">
    <property type="component" value="Unassembled WGS sequence"/>
</dbReference>
<sequence>MVNAQEYIEQIFPKHFNEIRAVEKHLEGHLDLSDYPNLTIVDIGHNSQLTSLKLAHSNRITWMSLLGTNIDNFSCLAGTPNLQKVLLPRSGDKIGDDPGNAYIAKVIRESCQENNRLLSQFNKQIQTQLEQEKNNNSQRIKELEKQLANVQQENQALQSQSQQKQQTINDQQSQMNELSNIAFNNNSYNFTKLKKEIFRLKVQELTPQVRNESTKLDQLITETKSKAGHFSLVVDLILENQKQIVQINETSQRDKFIAKAEAYQTILVNNLTEEELQTLLNKQKEVLKLEKHLESLQQI</sequence>
<proteinExistence type="predicted"/>
<evidence type="ECO:0000256" key="1">
    <source>
        <dbReference type="SAM" id="MobiDB-lite"/>
    </source>
</evidence>
<dbReference type="AlphaFoldDB" id="A0A9N9C144"/>
<organism evidence="2 3">
    <name type="scientific">Funneliformis caledonium</name>
    <dbReference type="NCBI Taxonomy" id="1117310"/>
    <lineage>
        <taxon>Eukaryota</taxon>
        <taxon>Fungi</taxon>
        <taxon>Fungi incertae sedis</taxon>
        <taxon>Mucoromycota</taxon>
        <taxon>Glomeromycotina</taxon>
        <taxon>Glomeromycetes</taxon>
        <taxon>Glomerales</taxon>
        <taxon>Glomeraceae</taxon>
        <taxon>Funneliformis</taxon>
    </lineage>
</organism>
<evidence type="ECO:0000313" key="2">
    <source>
        <dbReference type="EMBL" id="CAG8585008.1"/>
    </source>
</evidence>
<evidence type="ECO:0000313" key="3">
    <source>
        <dbReference type="Proteomes" id="UP000789570"/>
    </source>
</evidence>
<dbReference type="EMBL" id="CAJVPQ010002138">
    <property type="protein sequence ID" value="CAG8585008.1"/>
    <property type="molecule type" value="Genomic_DNA"/>
</dbReference>
<keyword evidence="3" id="KW-1185">Reference proteome</keyword>
<reference evidence="2" key="1">
    <citation type="submission" date="2021-06" db="EMBL/GenBank/DDBJ databases">
        <authorList>
            <person name="Kallberg Y."/>
            <person name="Tangrot J."/>
            <person name="Rosling A."/>
        </authorList>
    </citation>
    <scope>NUCLEOTIDE SEQUENCE</scope>
    <source>
        <strain evidence="2">UK204</strain>
    </source>
</reference>
<accession>A0A9N9C144</accession>
<gene>
    <name evidence="2" type="ORF">FCALED_LOCUS7793</name>
</gene>